<keyword evidence="2" id="KW-1185">Reference proteome</keyword>
<accession>A0A840PJP6</accession>
<dbReference type="AlphaFoldDB" id="A0A840PJP6"/>
<proteinExistence type="predicted"/>
<dbReference type="Proteomes" id="UP000578449">
    <property type="component" value="Unassembled WGS sequence"/>
</dbReference>
<evidence type="ECO:0000313" key="1">
    <source>
        <dbReference type="EMBL" id="MBB5139126.1"/>
    </source>
</evidence>
<dbReference type="RefSeq" id="WP_185055961.1">
    <property type="nucleotide sequence ID" value="NZ_BAABIX010000016.1"/>
</dbReference>
<sequence>MSSPAVPWKPLDPVPLDHARAAAGEGADAFPASGAEILLGPLSAVIIAPAVDDLTASGVWDGRTFRLVGPVPRLTSSRFHAYGSESRPIHLFVRLPEGGLYLGTLSHASSTWTRDPEVLRQGDLWLDSPLSRDVLDRVRPPAAPSSLPGLDWLDHLPADPVEALRLFLRTWHPAPAAEPEEPPPAIPVPPALAEFYRLTRGRPHARGVQNFIRPPGELGLRADGLLAFGHENQGYFEWVLDPGQDEPTVWTIDDYQERHPERERLTGFLLQFSLYEAAVDAPYRAWTGPLPTPVAEELTTRLRRVPLKTWMWPLYRISFYVAPGLIATVETDEEQEECDISLGAAHRSVLRPLAGLDIDWTAFDG</sequence>
<reference evidence="1 2" key="1">
    <citation type="submission" date="2020-08" db="EMBL/GenBank/DDBJ databases">
        <title>Genomic Encyclopedia of Type Strains, Phase IV (KMG-IV): sequencing the most valuable type-strain genomes for metagenomic binning, comparative biology and taxonomic classification.</title>
        <authorList>
            <person name="Goeker M."/>
        </authorList>
    </citation>
    <scope>NUCLEOTIDE SEQUENCE [LARGE SCALE GENOMIC DNA]</scope>
    <source>
        <strain evidence="1 2">DSM 45615</strain>
    </source>
</reference>
<organism evidence="1 2">
    <name type="scientific">Thermocatellispora tengchongensis</name>
    <dbReference type="NCBI Taxonomy" id="1073253"/>
    <lineage>
        <taxon>Bacteria</taxon>
        <taxon>Bacillati</taxon>
        <taxon>Actinomycetota</taxon>
        <taxon>Actinomycetes</taxon>
        <taxon>Streptosporangiales</taxon>
        <taxon>Streptosporangiaceae</taxon>
        <taxon>Thermocatellispora</taxon>
    </lineage>
</organism>
<evidence type="ECO:0000313" key="2">
    <source>
        <dbReference type="Proteomes" id="UP000578449"/>
    </source>
</evidence>
<dbReference type="EMBL" id="JACHGN010000027">
    <property type="protein sequence ID" value="MBB5139126.1"/>
    <property type="molecule type" value="Genomic_DNA"/>
</dbReference>
<gene>
    <name evidence="1" type="ORF">HNP84_008889</name>
</gene>
<comment type="caution">
    <text evidence="1">The sequence shown here is derived from an EMBL/GenBank/DDBJ whole genome shotgun (WGS) entry which is preliminary data.</text>
</comment>
<name>A0A840PJP6_9ACTN</name>
<protein>
    <submittedName>
        <fullName evidence="1">Uncharacterized protein</fullName>
    </submittedName>
</protein>